<proteinExistence type="predicted"/>
<dbReference type="EMBL" id="KI966408">
    <property type="protein sequence ID" value="EWC47796.1"/>
    <property type="molecule type" value="Genomic_DNA"/>
</dbReference>
<dbReference type="HOGENOM" id="CLU_1219677_0_0_1"/>
<evidence type="ECO:0000313" key="1">
    <source>
        <dbReference type="EMBL" id="EWC47796.1"/>
    </source>
</evidence>
<protein>
    <submittedName>
        <fullName evidence="1">Uncharacterized protein</fullName>
    </submittedName>
</protein>
<accession>W7HUB5</accession>
<sequence>MDLTTARWHPSRFKHHFVTNYLCKAKEKHKPSLPTTVCSAFLLDELASAERTIETDVLLRCADFNDRQLLILPTKLYETGSSQDAGYWITYIVARGETKLPTRFEHLASATSNTTSGNLVIISVGGHSARCEELILRLLYRDAERCVQRNCLAYSFVVRYPQTLYERCLQPSHARHVESVEDTTEREEWRRTWAVIDLAEGVLRGQEKAVSEILKAEGDVARLEIPA</sequence>
<keyword evidence="2" id="KW-1185">Reference proteome</keyword>
<evidence type="ECO:0000313" key="2">
    <source>
        <dbReference type="Proteomes" id="UP000024837"/>
    </source>
</evidence>
<organism evidence="1 2">
    <name type="scientific">Drechslerella stenobrocha 248</name>
    <dbReference type="NCBI Taxonomy" id="1043628"/>
    <lineage>
        <taxon>Eukaryota</taxon>
        <taxon>Fungi</taxon>
        <taxon>Dikarya</taxon>
        <taxon>Ascomycota</taxon>
        <taxon>Pezizomycotina</taxon>
        <taxon>Orbiliomycetes</taxon>
        <taxon>Orbiliales</taxon>
        <taxon>Orbiliaceae</taxon>
        <taxon>Drechslerella</taxon>
    </lineage>
</organism>
<dbReference type="Proteomes" id="UP000024837">
    <property type="component" value="Unassembled WGS sequence"/>
</dbReference>
<gene>
    <name evidence="1" type="ORF">DRE_02996</name>
</gene>
<reference evidence="1 2" key="1">
    <citation type="submission" date="2013-05" db="EMBL/GenBank/DDBJ databases">
        <title>Drechslerella stenobrocha genome reveals carnivorous origination and mechanical trapping mechanism of predatory fungi.</title>
        <authorList>
            <person name="Liu X."/>
            <person name="Zhang W."/>
            <person name="Liu K."/>
        </authorList>
    </citation>
    <scope>NUCLEOTIDE SEQUENCE [LARGE SCALE GENOMIC DNA]</scope>
    <source>
        <strain evidence="1 2">248</strain>
    </source>
</reference>
<name>W7HUB5_9PEZI</name>
<dbReference type="AlphaFoldDB" id="W7HUB5"/>
<dbReference type="OrthoDB" id="5294078at2759"/>